<accession>A0A699UKU9</accession>
<comment type="caution">
    <text evidence="1">The sequence shown here is derived from an EMBL/GenBank/DDBJ whole genome shotgun (WGS) entry which is preliminary data.</text>
</comment>
<reference evidence="1" key="1">
    <citation type="journal article" date="2019" name="Sci. Rep.">
        <title>Draft genome of Tanacetum cinerariifolium, the natural source of mosquito coil.</title>
        <authorList>
            <person name="Yamashiro T."/>
            <person name="Shiraishi A."/>
            <person name="Satake H."/>
            <person name="Nakayama K."/>
        </authorList>
    </citation>
    <scope>NUCLEOTIDE SEQUENCE</scope>
</reference>
<protein>
    <submittedName>
        <fullName evidence="1">Ribonuclease H-like domain-containing protein</fullName>
    </submittedName>
</protein>
<dbReference type="EMBL" id="BKCJ011336192">
    <property type="protein sequence ID" value="GFD22311.1"/>
    <property type="molecule type" value="Genomic_DNA"/>
</dbReference>
<gene>
    <name evidence="1" type="ORF">Tci_894280</name>
</gene>
<evidence type="ECO:0000313" key="1">
    <source>
        <dbReference type="EMBL" id="GFD22311.1"/>
    </source>
</evidence>
<dbReference type="AlphaFoldDB" id="A0A699UKU9"/>
<name>A0A699UKU9_TANCI</name>
<organism evidence="1">
    <name type="scientific">Tanacetum cinerariifolium</name>
    <name type="common">Dalmatian daisy</name>
    <name type="synonym">Chrysanthemum cinerariifolium</name>
    <dbReference type="NCBI Taxonomy" id="118510"/>
    <lineage>
        <taxon>Eukaryota</taxon>
        <taxon>Viridiplantae</taxon>
        <taxon>Streptophyta</taxon>
        <taxon>Embryophyta</taxon>
        <taxon>Tracheophyta</taxon>
        <taxon>Spermatophyta</taxon>
        <taxon>Magnoliopsida</taxon>
        <taxon>eudicotyledons</taxon>
        <taxon>Gunneridae</taxon>
        <taxon>Pentapetalae</taxon>
        <taxon>asterids</taxon>
        <taxon>campanulids</taxon>
        <taxon>Asterales</taxon>
        <taxon>Asteraceae</taxon>
        <taxon>Asteroideae</taxon>
        <taxon>Anthemideae</taxon>
        <taxon>Anthemidinae</taxon>
        <taxon>Tanacetum</taxon>
    </lineage>
</organism>
<proteinExistence type="predicted"/>
<sequence length="68" mass="7632">MCDKKNSVLFTNTECVVLFPDFKLLDESQVLLRVPRMDNMYSVALKNVAPSGGLTCLFVKATLYESNL</sequence>